<gene>
    <name evidence="4" type="ORF">KCG34_14905</name>
</gene>
<dbReference type="EMBL" id="CP073078">
    <property type="protein sequence ID" value="QUD86384.1"/>
    <property type="molecule type" value="Genomic_DNA"/>
</dbReference>
<dbReference type="PANTHER" id="PTHR35303">
    <property type="entry name" value="OS02G0197800 PROTEIN"/>
    <property type="match status" value="1"/>
</dbReference>
<reference evidence="4" key="1">
    <citation type="submission" date="2021-04" db="EMBL/GenBank/DDBJ databases">
        <title>The complete genome sequence of Caulobacter sp. S6.</title>
        <authorList>
            <person name="Tang Y."/>
            <person name="Ouyang W."/>
            <person name="Liu Q."/>
            <person name="Huang B."/>
            <person name="Guo Z."/>
            <person name="Lei P."/>
        </authorList>
    </citation>
    <scope>NUCLEOTIDE SEQUENCE</scope>
    <source>
        <strain evidence="4">S6</strain>
    </source>
</reference>
<organism evidence="4 5">
    <name type="scientific">Phenylobacterium montanum</name>
    <dbReference type="NCBI Taxonomy" id="2823693"/>
    <lineage>
        <taxon>Bacteria</taxon>
        <taxon>Pseudomonadati</taxon>
        <taxon>Pseudomonadota</taxon>
        <taxon>Alphaproteobacteria</taxon>
        <taxon>Caulobacterales</taxon>
        <taxon>Caulobacteraceae</taxon>
        <taxon>Phenylobacterium</taxon>
    </lineage>
</organism>
<sequence length="119" mass="13297">MSAPRPWPIELRLKRSTDVLTASFDDGAAFDLPAEYLRVMTPSAADRGHGAGPGRCVSGKQGVSVTDLTPVGRYAVRIRFSDGHDTGLYSWDELYRLGQGRERLWADYLKRLEREGLSR</sequence>
<evidence type="ECO:0000259" key="3">
    <source>
        <dbReference type="Pfam" id="PF06155"/>
    </source>
</evidence>
<evidence type="ECO:0000313" key="4">
    <source>
        <dbReference type="EMBL" id="QUD86384.1"/>
    </source>
</evidence>
<feature type="domain" description="Gamma-butyrobetaine hydroxylase-like N-terminal" evidence="3">
    <location>
        <begin position="12"/>
        <end position="95"/>
    </location>
</feature>
<protein>
    <submittedName>
        <fullName evidence="4">DUF971 domain-containing protein</fullName>
    </submittedName>
</protein>
<evidence type="ECO:0000256" key="2">
    <source>
        <dbReference type="ARBA" id="ARBA00023004"/>
    </source>
</evidence>
<dbReference type="GO" id="GO:0046872">
    <property type="term" value="F:metal ion binding"/>
    <property type="evidence" value="ECO:0007669"/>
    <property type="project" value="UniProtKB-KW"/>
</dbReference>
<dbReference type="RefSeq" id="WP_211936436.1">
    <property type="nucleotide sequence ID" value="NZ_CP073078.1"/>
</dbReference>
<dbReference type="Gene3D" id="3.30.2020.30">
    <property type="match status" value="1"/>
</dbReference>
<evidence type="ECO:0000313" key="5">
    <source>
        <dbReference type="Proteomes" id="UP000676409"/>
    </source>
</evidence>
<dbReference type="AlphaFoldDB" id="A0A975ITE6"/>
<dbReference type="Pfam" id="PF06155">
    <property type="entry name" value="GBBH-like_N"/>
    <property type="match status" value="1"/>
</dbReference>
<keyword evidence="2" id="KW-0408">Iron</keyword>
<dbReference type="InterPro" id="IPR010376">
    <property type="entry name" value="GBBH-like_N"/>
</dbReference>
<proteinExistence type="predicted"/>
<dbReference type="KEGG" id="caul:KCG34_14905"/>
<dbReference type="PANTHER" id="PTHR35303:SF5">
    <property type="entry name" value="OS02G0197800 PROTEIN"/>
    <property type="match status" value="1"/>
</dbReference>
<dbReference type="InterPro" id="IPR038492">
    <property type="entry name" value="GBBH-like_N_sf"/>
</dbReference>
<keyword evidence="1" id="KW-0479">Metal-binding</keyword>
<keyword evidence="5" id="KW-1185">Reference proteome</keyword>
<name>A0A975ITE6_9CAUL</name>
<evidence type="ECO:0000256" key="1">
    <source>
        <dbReference type="ARBA" id="ARBA00022723"/>
    </source>
</evidence>
<accession>A0A975ITE6</accession>
<dbReference type="Proteomes" id="UP000676409">
    <property type="component" value="Chromosome"/>
</dbReference>